<gene>
    <name evidence="3" type="ORF">B1A_12257</name>
</gene>
<dbReference type="PANTHER" id="PTHR43380:SF1">
    <property type="entry name" value="2-OXOISOVALERATE DEHYDROGENASE SUBUNIT ALPHA, MITOCHONDRIAL"/>
    <property type="match status" value="1"/>
</dbReference>
<dbReference type="GO" id="GO:0009083">
    <property type="term" value="P:branched-chain amino acid catabolic process"/>
    <property type="evidence" value="ECO:0007669"/>
    <property type="project" value="TreeGrafter"/>
</dbReference>
<dbReference type="InterPro" id="IPR029061">
    <property type="entry name" value="THDP-binding"/>
</dbReference>
<dbReference type="GO" id="GO:0003863">
    <property type="term" value="F:branched-chain 2-oxo acid dehydrogenase activity"/>
    <property type="evidence" value="ECO:0007669"/>
    <property type="project" value="UniProtKB-EC"/>
</dbReference>
<dbReference type="InterPro" id="IPR050771">
    <property type="entry name" value="Alpha-ketoacid_DH_E1_comp"/>
</dbReference>
<dbReference type="Pfam" id="PF00676">
    <property type="entry name" value="E1_dh"/>
    <property type="match status" value="1"/>
</dbReference>
<dbReference type="Gene3D" id="3.40.50.970">
    <property type="match status" value="1"/>
</dbReference>
<reference evidence="3" key="1">
    <citation type="submission" date="2013-08" db="EMBL/GenBank/DDBJ databases">
        <authorList>
            <person name="Mendez C."/>
            <person name="Richter M."/>
            <person name="Ferrer M."/>
            <person name="Sanchez J."/>
        </authorList>
    </citation>
    <scope>NUCLEOTIDE SEQUENCE</scope>
</reference>
<sequence>MLLTRRFDERMQRMQRQGRISFYMKSTGEEAVAVAQAMALRPGDMLFPSYRTQGLFVVRGKSLVDLMCQCLSNTRDMCRGRQMPIM</sequence>
<evidence type="ECO:0000256" key="1">
    <source>
        <dbReference type="ARBA" id="ARBA00023002"/>
    </source>
</evidence>
<feature type="domain" description="Dehydrogenase E1 component" evidence="2">
    <location>
        <begin position="1"/>
        <end position="85"/>
    </location>
</feature>
<evidence type="ECO:0000313" key="3">
    <source>
        <dbReference type="EMBL" id="EQD54198.1"/>
    </source>
</evidence>
<keyword evidence="1 3" id="KW-0560">Oxidoreductase</keyword>
<comment type="caution">
    <text evidence="3">The sequence shown here is derived from an EMBL/GenBank/DDBJ whole genome shotgun (WGS) entry which is preliminary data.</text>
</comment>
<dbReference type="PANTHER" id="PTHR43380">
    <property type="entry name" value="2-OXOISOVALERATE DEHYDROGENASE SUBUNIT ALPHA, MITOCHONDRIAL"/>
    <property type="match status" value="1"/>
</dbReference>
<dbReference type="AlphaFoldDB" id="T1AC54"/>
<reference evidence="3" key="2">
    <citation type="journal article" date="2014" name="ISME J.">
        <title>Microbial stratification in low pH oxic and suboxic macroscopic growths along an acid mine drainage.</title>
        <authorList>
            <person name="Mendez-Garcia C."/>
            <person name="Mesa V."/>
            <person name="Sprenger R.R."/>
            <person name="Richter M."/>
            <person name="Diez M.S."/>
            <person name="Solano J."/>
            <person name="Bargiela R."/>
            <person name="Golyshina O.V."/>
            <person name="Manteca A."/>
            <person name="Ramos J.L."/>
            <person name="Gallego J.R."/>
            <person name="Llorente I."/>
            <person name="Martins Dos Santos V.A."/>
            <person name="Jensen O.N."/>
            <person name="Pelaez A.I."/>
            <person name="Sanchez J."/>
            <person name="Ferrer M."/>
        </authorList>
    </citation>
    <scope>NUCLEOTIDE SEQUENCE</scope>
</reference>
<proteinExistence type="predicted"/>
<accession>T1AC54</accession>
<dbReference type="InterPro" id="IPR001017">
    <property type="entry name" value="DH_E1"/>
</dbReference>
<protein>
    <submittedName>
        <fullName evidence="3">Dehydrogenase, E1 component domain protein</fullName>
        <ecNumber evidence="3">1.2.4.4</ecNumber>
    </submittedName>
</protein>
<dbReference type="SUPFAM" id="SSF52518">
    <property type="entry name" value="Thiamin diphosphate-binding fold (THDP-binding)"/>
    <property type="match status" value="1"/>
</dbReference>
<organism evidence="3">
    <name type="scientific">mine drainage metagenome</name>
    <dbReference type="NCBI Taxonomy" id="410659"/>
    <lineage>
        <taxon>unclassified sequences</taxon>
        <taxon>metagenomes</taxon>
        <taxon>ecological metagenomes</taxon>
    </lineage>
</organism>
<evidence type="ECO:0000259" key="2">
    <source>
        <dbReference type="Pfam" id="PF00676"/>
    </source>
</evidence>
<dbReference type="EC" id="1.2.4.4" evidence="3"/>
<name>T1AC54_9ZZZZ</name>
<feature type="non-terminal residue" evidence="3">
    <location>
        <position position="86"/>
    </location>
</feature>
<dbReference type="EMBL" id="AUZX01008879">
    <property type="protein sequence ID" value="EQD54198.1"/>
    <property type="molecule type" value="Genomic_DNA"/>
</dbReference>